<dbReference type="PANTHER" id="PTHR45633">
    <property type="entry name" value="60 KDA HEAT SHOCK PROTEIN, MITOCHONDRIAL"/>
    <property type="match status" value="1"/>
</dbReference>
<gene>
    <name evidence="14" type="ORF">NAV_LOCUS1770</name>
</gene>
<keyword evidence="10" id="KW-0496">Mitochondrion</keyword>
<evidence type="ECO:0000313" key="14">
    <source>
        <dbReference type="EMBL" id="VBB26940.1"/>
    </source>
</evidence>
<evidence type="ECO:0000256" key="9">
    <source>
        <dbReference type="ARBA" id="ARBA00022946"/>
    </source>
</evidence>
<dbReference type="SUPFAM" id="SSF48592">
    <property type="entry name" value="GroEL equatorial domain-like"/>
    <property type="match status" value="1"/>
</dbReference>
<comment type="subcellular location">
    <subcellularLocation>
        <location evidence="1">Mitochondrion</location>
    </subcellularLocation>
    <subcellularLocation>
        <location evidence="2">Secreted</location>
    </subcellularLocation>
</comment>
<keyword evidence="13" id="KW-0472">Membrane</keyword>
<dbReference type="InterPro" id="IPR027410">
    <property type="entry name" value="TCP-1-like_intermed_sf"/>
</dbReference>
<dbReference type="NCBIfam" id="NF009487">
    <property type="entry name" value="PRK12849.1"/>
    <property type="match status" value="1"/>
</dbReference>
<dbReference type="Proteomes" id="UP000276991">
    <property type="component" value="Unassembled WGS sequence"/>
</dbReference>
<dbReference type="Gene3D" id="3.50.50.60">
    <property type="entry name" value="FAD/NAD(P)-binding domain"/>
    <property type="match status" value="2"/>
</dbReference>
<feature type="transmembrane region" description="Helical" evidence="13">
    <location>
        <begin position="776"/>
        <end position="794"/>
    </location>
</feature>
<evidence type="ECO:0000256" key="8">
    <source>
        <dbReference type="ARBA" id="ARBA00022840"/>
    </source>
</evidence>
<evidence type="ECO:0000256" key="3">
    <source>
        <dbReference type="ARBA" id="ARBA00006607"/>
    </source>
</evidence>
<dbReference type="NCBIfam" id="NF009488">
    <property type="entry name" value="PRK12850.1"/>
    <property type="match status" value="1"/>
</dbReference>
<evidence type="ECO:0008006" key="16">
    <source>
        <dbReference type="Google" id="ProtNLM"/>
    </source>
</evidence>
<comment type="similarity">
    <text evidence="4">Belongs to the nematode transthyretin-like family.</text>
</comment>
<keyword evidence="8" id="KW-0067">ATP-binding</keyword>
<dbReference type="PROSITE" id="PS00296">
    <property type="entry name" value="CHAPERONINS_CPN60"/>
    <property type="match status" value="1"/>
</dbReference>
<keyword evidence="6" id="KW-0732">Signal</keyword>
<dbReference type="SUPFAM" id="SSF52029">
    <property type="entry name" value="GroEL apical domain-like"/>
    <property type="match status" value="1"/>
</dbReference>
<evidence type="ECO:0000256" key="11">
    <source>
        <dbReference type="ARBA" id="ARBA00023186"/>
    </source>
</evidence>
<keyword evidence="7" id="KW-0547">Nucleotide-binding</keyword>
<dbReference type="InterPro" id="IPR038479">
    <property type="entry name" value="Transthyretin-like_sf"/>
</dbReference>
<dbReference type="InterPro" id="IPR027413">
    <property type="entry name" value="GROEL-like_equatorial_sf"/>
</dbReference>
<evidence type="ECO:0000256" key="4">
    <source>
        <dbReference type="ARBA" id="ARBA00010112"/>
    </source>
</evidence>
<proteinExistence type="inferred from homology"/>
<dbReference type="InterPro" id="IPR001534">
    <property type="entry name" value="Transthyretin-like"/>
</dbReference>
<keyword evidence="13" id="KW-1133">Transmembrane helix</keyword>
<evidence type="ECO:0000256" key="12">
    <source>
        <dbReference type="RuleBase" id="RU000418"/>
    </source>
</evidence>
<evidence type="ECO:0000256" key="10">
    <source>
        <dbReference type="ARBA" id="ARBA00023128"/>
    </source>
</evidence>
<dbReference type="SUPFAM" id="SSF54849">
    <property type="entry name" value="GroEL-intermediate domain like"/>
    <property type="match status" value="2"/>
</dbReference>
<dbReference type="Gene3D" id="1.10.560.10">
    <property type="entry name" value="GroEL-like equatorial domain"/>
    <property type="match status" value="1"/>
</dbReference>
<dbReference type="Gene3D" id="3.50.7.10">
    <property type="entry name" value="GroEL"/>
    <property type="match status" value="1"/>
</dbReference>
<dbReference type="InterPro" id="IPR036188">
    <property type="entry name" value="FAD/NAD-bd_sf"/>
</dbReference>
<keyword evidence="9" id="KW-0809">Transit peptide</keyword>
<accession>A0A498SEK3</accession>
<dbReference type="InterPro" id="IPR002423">
    <property type="entry name" value="Cpn60/GroEL/TCP-1"/>
</dbReference>
<keyword evidence="11" id="KW-0143">Chaperone</keyword>
<dbReference type="CDD" id="cd03344">
    <property type="entry name" value="GroEL"/>
    <property type="match status" value="1"/>
</dbReference>
<dbReference type="Gene3D" id="2.60.40.3330">
    <property type="match status" value="1"/>
</dbReference>
<dbReference type="Pfam" id="PF01060">
    <property type="entry name" value="TTR-52"/>
    <property type="match status" value="1"/>
</dbReference>
<dbReference type="NCBIfam" id="NF000592">
    <property type="entry name" value="PRK00013.1"/>
    <property type="match status" value="1"/>
</dbReference>
<dbReference type="SUPFAM" id="SSF51905">
    <property type="entry name" value="FAD/NAD(P)-binding domain"/>
    <property type="match status" value="1"/>
</dbReference>
<name>A0A498SEK3_ACAVI</name>
<reference evidence="14 15" key="1">
    <citation type="submission" date="2018-08" db="EMBL/GenBank/DDBJ databases">
        <authorList>
            <person name="Laetsch R D."/>
            <person name="Stevens L."/>
            <person name="Kumar S."/>
            <person name="Blaxter L. M."/>
        </authorList>
    </citation>
    <scope>NUCLEOTIDE SEQUENCE [LARGE SCALE GENOMIC DNA]</scope>
</reference>
<dbReference type="InterPro" id="IPR018370">
    <property type="entry name" value="Chaperonin_Cpn60_CS"/>
</dbReference>
<protein>
    <recommendedName>
        <fullName evidence="16">60 kDa heat shock protein, mitochondrial</fullName>
    </recommendedName>
</protein>
<dbReference type="OrthoDB" id="38045at2759"/>
<evidence type="ECO:0000256" key="2">
    <source>
        <dbReference type="ARBA" id="ARBA00004613"/>
    </source>
</evidence>
<dbReference type="InterPro" id="IPR001844">
    <property type="entry name" value="Cpn60/GroEL"/>
</dbReference>
<evidence type="ECO:0000256" key="6">
    <source>
        <dbReference type="ARBA" id="ARBA00022729"/>
    </source>
</evidence>
<evidence type="ECO:0000256" key="7">
    <source>
        <dbReference type="ARBA" id="ARBA00022741"/>
    </source>
</evidence>
<dbReference type="NCBIfam" id="TIGR02348">
    <property type="entry name" value="GroEL"/>
    <property type="match status" value="1"/>
</dbReference>
<evidence type="ECO:0000256" key="5">
    <source>
        <dbReference type="ARBA" id="ARBA00022525"/>
    </source>
</evidence>
<dbReference type="Pfam" id="PF13450">
    <property type="entry name" value="NAD_binding_8"/>
    <property type="match status" value="1"/>
</dbReference>
<dbReference type="GO" id="GO:0005576">
    <property type="term" value="C:extracellular region"/>
    <property type="evidence" value="ECO:0007669"/>
    <property type="project" value="UniProtKB-SubCell"/>
</dbReference>
<evidence type="ECO:0000313" key="15">
    <source>
        <dbReference type="Proteomes" id="UP000276991"/>
    </source>
</evidence>
<dbReference type="STRING" id="6277.A0A498SEK3"/>
<dbReference type="NCBIfam" id="NF009489">
    <property type="entry name" value="PRK12851.1"/>
    <property type="match status" value="1"/>
</dbReference>
<feature type="transmembrane region" description="Helical" evidence="13">
    <location>
        <begin position="1188"/>
        <end position="1208"/>
    </location>
</feature>
<dbReference type="PRINTS" id="PR00298">
    <property type="entry name" value="CHAPERONIN60"/>
</dbReference>
<dbReference type="Pfam" id="PF00118">
    <property type="entry name" value="Cpn60_TCP1"/>
    <property type="match status" value="1"/>
</dbReference>
<keyword evidence="13" id="KW-0812">Transmembrane</keyword>
<keyword evidence="5" id="KW-0964">Secreted</keyword>
<sequence>MVSAWLFLWTRHKIPDNGLVEQGRGLLIHKVETKMFRIGGQSMARLVSRTIRSTVRHYAKDVKFGADGRASMLYGVDTLADAVAVTMGPKGRNVVIEQSWGSPKITKDGVTVAKAIDFKDKYKNLGAKLVQDVANKTNEEAGDGTTCATVLARAIAKEGFENISKGANPVEVRRGVMNAVELLVAELKKMSKDVTTPEEIAQVATISANGDSTVGKLISEAMKKVGNRGVITVKDGKTLHDELETIEGMKFDRGYISPYFINTTKGAKVEFEKCLLLFSEKKISQVQDIVPALELANKYRKPIVIIAEDVDGEALTTLVLNRLKVGLQVAAVKAPGFGDNRKNTLKDMAIATGGTVFGDDANLLKIEDVQISDLGEAEEVSITKDDTLILRGKGKPEDVEKRIAMIEDELEQSTSEYEKGVAVLKVGGASEVEVNEKKDRVTDALNATRAAVEEGIVPGGGVALLRALRAIENIKGENNDQDKGIRIVQKAAREPIMTIVRNAGVDPSSVVEKVLANSELSFGYDAMNDVFVDMFKAGIIDPTKVVRTALQDAAGVASLLATTECVVTEMPKEEPQMAAGMGGGMGGEMTSEIYVIFAIVSISLYVSLKILKRGSDTSNCFLKMVCTGKSIDPPLSTDQIHKTLRDKFNPLIVDEKWDVIVIGSGLSGLTVARVLTAAGRKVLVLEQHDRAGLHYVQDMYSGKELYRICSAITDSQVQWQKMDEPFDTVIIGKRYYGRTSGDTMHFRDQLKFWFSNEADRIENYFDYVLKCLNINFWWLIGVKFIPLFIVRLLSKFNFINFFTKLFQYCELNLLDVMKNYGLSAEVRAVINYYFVNYGVPPNRASFLQHHLFLMENGYYPIGGATLFIASIIRSIEKFGGKVIVEADVEQIVFNNGRVNGVKVKHGSSEYFIQAALVVSTAPIIKTFNELISQNITRNSIMFKMVNQLNSLNTVPIGGFQAYIGLSGTQNSLQLPSNNFFWYKNNNPYEFDHYLSLSSSEAAEYGCPPQIFICFPSAKDPTWDERNPGTSTCQLISLANPAWFEEFKDTSKKKSIKRLNRAEYIELKHLIGELIVNQFLILFPNLESHIAYVDFSTPLTQQYYMQNVHGEYYSLTQQIDRFNFKFWSELRCKTDLPGLYLSGQDVLFCGIASVLHSALLTAGNILKRNLVQDLKEAYNKQTGYIEGLIMLRFQLLLLLTISSFAYGLFGRKKNVTVVGELNCGRNYYSNVKVELWEADTVDRDDKLNTTYTNESGQFKIFGQAREILNIEPYLKVHHFCQHGTHDVRCEITDRFDVPKQYQGKLYNLGLVDLSTATKKRKKKCH</sequence>
<dbReference type="FunFam" id="3.50.7.10:FF:000001">
    <property type="entry name" value="60 kDa chaperonin"/>
    <property type="match status" value="1"/>
</dbReference>
<dbReference type="GO" id="GO:0140662">
    <property type="term" value="F:ATP-dependent protein folding chaperone"/>
    <property type="evidence" value="ECO:0007669"/>
    <property type="project" value="InterPro"/>
</dbReference>
<evidence type="ECO:0000256" key="13">
    <source>
        <dbReference type="SAM" id="Phobius"/>
    </source>
</evidence>
<organism evidence="14 15">
    <name type="scientific">Acanthocheilonema viteae</name>
    <name type="common">Filarial nematode worm</name>
    <name type="synonym">Dipetalonema viteae</name>
    <dbReference type="NCBI Taxonomy" id="6277"/>
    <lineage>
        <taxon>Eukaryota</taxon>
        <taxon>Metazoa</taxon>
        <taxon>Ecdysozoa</taxon>
        <taxon>Nematoda</taxon>
        <taxon>Chromadorea</taxon>
        <taxon>Rhabditida</taxon>
        <taxon>Spirurina</taxon>
        <taxon>Spiruromorpha</taxon>
        <taxon>Filarioidea</taxon>
        <taxon>Onchocercidae</taxon>
        <taxon>Acanthocheilonema</taxon>
    </lineage>
</organism>
<dbReference type="EMBL" id="UPTC01000161">
    <property type="protein sequence ID" value="VBB26940.1"/>
    <property type="molecule type" value="Genomic_DNA"/>
</dbReference>
<dbReference type="GO" id="GO:0005739">
    <property type="term" value="C:mitochondrion"/>
    <property type="evidence" value="ECO:0007669"/>
    <property type="project" value="UniProtKB-SubCell"/>
</dbReference>
<dbReference type="GO" id="GO:0005524">
    <property type="term" value="F:ATP binding"/>
    <property type="evidence" value="ECO:0007669"/>
    <property type="project" value="UniProtKB-KW"/>
</dbReference>
<dbReference type="InterPro" id="IPR027409">
    <property type="entry name" value="GroEL-like_apical_dom_sf"/>
</dbReference>
<dbReference type="GO" id="GO:0009986">
    <property type="term" value="C:cell surface"/>
    <property type="evidence" value="ECO:0007669"/>
    <property type="project" value="InterPro"/>
</dbReference>
<dbReference type="GO" id="GO:0042026">
    <property type="term" value="P:protein refolding"/>
    <property type="evidence" value="ECO:0007669"/>
    <property type="project" value="InterPro"/>
</dbReference>
<comment type="similarity">
    <text evidence="3 12">Belongs to the chaperonin (HSP60) family.</text>
</comment>
<keyword evidence="15" id="KW-1185">Reference proteome</keyword>
<dbReference type="Gene3D" id="3.30.260.10">
    <property type="entry name" value="TCP-1-like chaperonin intermediate domain"/>
    <property type="match status" value="1"/>
</dbReference>
<evidence type="ECO:0000256" key="1">
    <source>
        <dbReference type="ARBA" id="ARBA00004173"/>
    </source>
</evidence>
<dbReference type="FunFam" id="1.10.560.10:FF:000031">
    <property type="entry name" value="60 kDa heat shock protein, mitochondrial"/>
    <property type="match status" value="1"/>
</dbReference>